<proteinExistence type="inferred from homology"/>
<keyword evidence="3" id="KW-0808">Transferase</keyword>
<dbReference type="Pfam" id="PF00581">
    <property type="entry name" value="Rhodanese"/>
    <property type="match status" value="1"/>
</dbReference>
<evidence type="ECO:0000259" key="2">
    <source>
        <dbReference type="PROSITE" id="PS50206"/>
    </source>
</evidence>
<accession>A0A3B0VXR9</accession>
<dbReference type="InterPro" id="IPR035985">
    <property type="entry name" value="Ubiquitin-activating_enz"/>
</dbReference>
<dbReference type="Gene3D" id="3.40.50.720">
    <property type="entry name" value="NAD(P)-binding Rossmann-like Domain"/>
    <property type="match status" value="1"/>
</dbReference>
<dbReference type="FunFam" id="3.40.50.720:FF:000080">
    <property type="entry name" value="Thiazole biosynthesis adenylyltransferase ThiF"/>
    <property type="match status" value="1"/>
</dbReference>
<dbReference type="AlphaFoldDB" id="A0A3B0VXR9"/>
<dbReference type="InterPro" id="IPR036873">
    <property type="entry name" value="Rhodanese-like_dom_sf"/>
</dbReference>
<evidence type="ECO:0000313" key="3">
    <source>
        <dbReference type="EMBL" id="VAW47841.1"/>
    </source>
</evidence>
<dbReference type="GO" id="GO:0004792">
    <property type="term" value="F:thiosulfate-cyanide sulfurtransferase activity"/>
    <property type="evidence" value="ECO:0007669"/>
    <property type="project" value="TreeGrafter"/>
</dbReference>
<dbReference type="Pfam" id="PF00899">
    <property type="entry name" value="ThiF"/>
    <property type="match status" value="1"/>
</dbReference>
<dbReference type="InterPro" id="IPR001763">
    <property type="entry name" value="Rhodanese-like_dom"/>
</dbReference>
<dbReference type="PANTHER" id="PTHR10953">
    <property type="entry name" value="UBIQUITIN-ACTIVATING ENZYME E1"/>
    <property type="match status" value="1"/>
</dbReference>
<dbReference type="GO" id="GO:0016779">
    <property type="term" value="F:nucleotidyltransferase activity"/>
    <property type="evidence" value="ECO:0007669"/>
    <property type="project" value="UniProtKB-KW"/>
</dbReference>
<dbReference type="CDD" id="cd00158">
    <property type="entry name" value="RHOD"/>
    <property type="match status" value="1"/>
</dbReference>
<dbReference type="GO" id="GO:0008641">
    <property type="term" value="F:ubiquitin-like modifier activating enzyme activity"/>
    <property type="evidence" value="ECO:0007669"/>
    <property type="project" value="InterPro"/>
</dbReference>
<reference evidence="3" key="1">
    <citation type="submission" date="2018-06" db="EMBL/GenBank/DDBJ databases">
        <authorList>
            <person name="Zhirakovskaya E."/>
        </authorList>
    </citation>
    <scope>NUCLEOTIDE SEQUENCE</scope>
</reference>
<dbReference type="PANTHER" id="PTHR10953:SF240">
    <property type="entry name" value="SULFUR CARRIER PROTEIN THIS ADENYLYLTRANSFERASE"/>
    <property type="match status" value="1"/>
</dbReference>
<gene>
    <name evidence="3" type="ORF">MNBD_GAMMA02-1164</name>
</gene>
<dbReference type="SUPFAM" id="SSF69572">
    <property type="entry name" value="Activating enzymes of the ubiquitin-like proteins"/>
    <property type="match status" value="1"/>
</dbReference>
<dbReference type="EC" id="2.7.7.73" evidence="3"/>
<dbReference type="GO" id="GO:0008146">
    <property type="term" value="F:sulfotransferase activity"/>
    <property type="evidence" value="ECO:0007669"/>
    <property type="project" value="TreeGrafter"/>
</dbReference>
<dbReference type="PROSITE" id="PS50206">
    <property type="entry name" value="RHODANESE_3"/>
    <property type="match status" value="1"/>
</dbReference>
<dbReference type="GO" id="GO:0005829">
    <property type="term" value="C:cytosol"/>
    <property type="evidence" value="ECO:0007669"/>
    <property type="project" value="TreeGrafter"/>
</dbReference>
<feature type="domain" description="Rhodanese" evidence="2">
    <location>
        <begin position="14"/>
        <end position="103"/>
    </location>
</feature>
<evidence type="ECO:0000256" key="1">
    <source>
        <dbReference type="ARBA" id="ARBA00009919"/>
    </source>
</evidence>
<dbReference type="EMBL" id="UOFA01000371">
    <property type="protein sequence ID" value="VAW47841.1"/>
    <property type="molecule type" value="Genomic_DNA"/>
</dbReference>
<dbReference type="CDD" id="cd00757">
    <property type="entry name" value="ThiF_MoeB_HesA_family"/>
    <property type="match status" value="1"/>
</dbReference>
<comment type="similarity">
    <text evidence="1">Belongs to the HesA/MoeB/ThiF family.</text>
</comment>
<organism evidence="3">
    <name type="scientific">hydrothermal vent metagenome</name>
    <dbReference type="NCBI Taxonomy" id="652676"/>
    <lineage>
        <taxon>unclassified sequences</taxon>
        <taxon>metagenomes</taxon>
        <taxon>ecological metagenomes</taxon>
    </lineage>
</organism>
<dbReference type="Gene3D" id="3.40.250.10">
    <property type="entry name" value="Rhodanese-like domain"/>
    <property type="match status" value="1"/>
</dbReference>
<keyword evidence="3" id="KW-0548">Nucleotidyltransferase</keyword>
<dbReference type="InterPro" id="IPR045886">
    <property type="entry name" value="ThiF/MoeB/HesA"/>
</dbReference>
<name>A0A3B0VXR9_9ZZZZ</name>
<dbReference type="SMART" id="SM00450">
    <property type="entry name" value="RHOD"/>
    <property type="match status" value="1"/>
</dbReference>
<sequence length="350" mass="38440">MSVIDATTAALTSPDSSVVLVDVRSPSDWLGGVPINAQLWSHSELFNHAEQLKQDDKKVYIVCYRGQTSARLAEQLTQQWGDRFYSVEGGFEAWQALGLATEKPQIDISVNRYERQIKLSGFGQKSQQKLQDSHVLVVGAGGLGAPALLYLAGAGLGRITLIDDDTVALHNLHRQILYHQADVGRPKAEVAKQRLAALNDGIDIRALNQRLTTVNVEMLLTDVDLVIDGCDNISSRYVINDACLKLSKPWLFAAVSGFDIQLALFSGDKQQPCYRCLFPQMNDAEIGNCSEAGILGPVPGLAGMLQVTEAIKYLTDLGDCLEQKMLSYDVLHHQFKVLKYPAQINSSCNH</sequence>
<dbReference type="SUPFAM" id="SSF52821">
    <property type="entry name" value="Rhodanese/Cell cycle control phosphatase"/>
    <property type="match status" value="1"/>
</dbReference>
<dbReference type="InterPro" id="IPR000594">
    <property type="entry name" value="ThiF_NAD_FAD-bd"/>
</dbReference>
<protein>
    <submittedName>
        <fullName evidence="3">Sulfur carrier protein ThiS adenylyltransferase</fullName>
        <ecNumber evidence="3">2.7.7.73</ecNumber>
    </submittedName>
</protein>